<dbReference type="Proteomes" id="UP001596434">
    <property type="component" value="Unassembled WGS sequence"/>
</dbReference>
<dbReference type="InterPro" id="IPR028161">
    <property type="entry name" value="Met8-like"/>
</dbReference>
<reference evidence="8 9" key="1">
    <citation type="journal article" date="2019" name="Int. J. Syst. Evol. Microbiol.">
        <title>The Global Catalogue of Microorganisms (GCM) 10K type strain sequencing project: providing services to taxonomists for standard genome sequencing and annotation.</title>
        <authorList>
            <consortium name="The Broad Institute Genomics Platform"/>
            <consortium name="The Broad Institute Genome Sequencing Center for Infectious Disease"/>
            <person name="Wu L."/>
            <person name="Ma J."/>
        </authorList>
    </citation>
    <scope>NUCLEOTIDE SEQUENCE [LARGE SCALE GENOMIC DNA]</scope>
    <source>
        <strain evidence="8 9">GX21</strain>
    </source>
</reference>
<feature type="domain" description="Siroheme synthase central" evidence="7">
    <location>
        <begin position="120"/>
        <end position="145"/>
    </location>
</feature>
<dbReference type="Pfam" id="PF13241">
    <property type="entry name" value="NAD_binding_7"/>
    <property type="match status" value="1"/>
</dbReference>
<organism evidence="8 9">
    <name type="scientific">Haloplanus litoreus</name>
    <dbReference type="NCBI Taxonomy" id="767515"/>
    <lineage>
        <taxon>Archaea</taxon>
        <taxon>Methanobacteriati</taxon>
        <taxon>Methanobacteriota</taxon>
        <taxon>Stenosarchaea group</taxon>
        <taxon>Halobacteria</taxon>
        <taxon>Halobacteriales</taxon>
        <taxon>Haloferacaceae</taxon>
        <taxon>Haloplanus</taxon>
    </lineage>
</organism>
<dbReference type="GO" id="GO:0006779">
    <property type="term" value="P:porphyrin-containing compound biosynthetic process"/>
    <property type="evidence" value="ECO:0007669"/>
    <property type="project" value="UniProtKB-KW"/>
</dbReference>
<dbReference type="PANTHER" id="PTHR35330:SF1">
    <property type="entry name" value="SIROHEME BIOSYNTHESIS PROTEIN MET8"/>
    <property type="match status" value="1"/>
</dbReference>
<comment type="pathway">
    <text evidence="1">Porphyrin-containing compound metabolism; siroheme biosynthesis; sirohydrochlorin from precorrin-2: step 1/1.</text>
</comment>
<dbReference type="InterPro" id="IPR006367">
    <property type="entry name" value="Sirohaem_synthase_N"/>
</dbReference>
<keyword evidence="3" id="KW-0560">Oxidoreductase</keyword>
<dbReference type="PANTHER" id="PTHR35330">
    <property type="entry name" value="SIROHEME BIOSYNTHESIS PROTEIN MET8"/>
    <property type="match status" value="1"/>
</dbReference>
<evidence type="ECO:0000313" key="9">
    <source>
        <dbReference type="Proteomes" id="UP001596434"/>
    </source>
</evidence>
<dbReference type="EMBL" id="JBHTAT010000001">
    <property type="protein sequence ID" value="MFC7254335.1"/>
    <property type="molecule type" value="Genomic_DNA"/>
</dbReference>
<evidence type="ECO:0000256" key="6">
    <source>
        <dbReference type="ARBA" id="ARBA00047561"/>
    </source>
</evidence>
<dbReference type="RefSeq" id="WP_379702535.1">
    <property type="nucleotide sequence ID" value="NZ_JBHTAT010000001.1"/>
</dbReference>
<dbReference type="SUPFAM" id="SSF75615">
    <property type="entry name" value="Siroheme synthase middle domains-like"/>
    <property type="match status" value="1"/>
</dbReference>
<dbReference type="SUPFAM" id="SSF51735">
    <property type="entry name" value="NAD(P)-binding Rossmann-fold domains"/>
    <property type="match status" value="1"/>
</dbReference>
<comment type="caution">
    <text evidence="8">The sequence shown here is derived from an EMBL/GenBank/DDBJ whole genome shotgun (WGS) entry which is preliminary data.</text>
</comment>
<name>A0ABD5ZUI2_9EURY</name>
<sequence length="225" mass="23725">MIPLIHDFDGEVVLVFGGGAVGARKARRFGHEARVLVVSPTFADADFDGSELVRAAPAPDDVPSWLAAADPALVVAATDDETLNAAIERHAHEAGVLVNRADRAGDRDRGSVVVPATVEDGPVGVAVTTGGTSPAVSRHLRRELEPVIGGAGLVATVVSELRGELKEREPEADTRREAVRTVAANPDVWAAARAGDEERVREVAERVVAAALDGGWSWNGEKRKR</sequence>
<keyword evidence="4" id="KW-0520">NAD</keyword>
<gene>
    <name evidence="8" type="ORF">ACFQKE_03305</name>
</gene>
<protein>
    <recommendedName>
        <fullName evidence="2">precorrin-2 dehydrogenase</fullName>
        <ecNumber evidence="2">1.3.1.76</ecNumber>
    </recommendedName>
</protein>
<dbReference type="NCBIfam" id="TIGR01470">
    <property type="entry name" value="cysG_Nterm"/>
    <property type="match status" value="1"/>
</dbReference>
<dbReference type="Pfam" id="PF14824">
    <property type="entry name" value="Sirohm_synth_M"/>
    <property type="match status" value="1"/>
</dbReference>
<proteinExistence type="predicted"/>
<dbReference type="EC" id="1.3.1.76" evidence="2"/>
<evidence type="ECO:0000256" key="1">
    <source>
        <dbReference type="ARBA" id="ARBA00005010"/>
    </source>
</evidence>
<keyword evidence="9" id="KW-1185">Reference proteome</keyword>
<evidence type="ECO:0000256" key="3">
    <source>
        <dbReference type="ARBA" id="ARBA00023002"/>
    </source>
</evidence>
<dbReference type="Gene3D" id="3.30.160.110">
    <property type="entry name" value="Siroheme synthase, domain 2"/>
    <property type="match status" value="1"/>
</dbReference>
<accession>A0ABD5ZUI2</accession>
<evidence type="ECO:0000259" key="7">
    <source>
        <dbReference type="Pfam" id="PF14824"/>
    </source>
</evidence>
<evidence type="ECO:0000256" key="2">
    <source>
        <dbReference type="ARBA" id="ARBA00012400"/>
    </source>
</evidence>
<dbReference type="GeneID" id="96952646"/>
<evidence type="ECO:0000313" key="8">
    <source>
        <dbReference type="EMBL" id="MFC7254335.1"/>
    </source>
</evidence>
<evidence type="ECO:0000256" key="5">
    <source>
        <dbReference type="ARBA" id="ARBA00023244"/>
    </source>
</evidence>
<evidence type="ECO:0000256" key="4">
    <source>
        <dbReference type="ARBA" id="ARBA00023027"/>
    </source>
</evidence>
<dbReference type="InterPro" id="IPR036291">
    <property type="entry name" value="NAD(P)-bd_dom_sf"/>
</dbReference>
<keyword evidence="5" id="KW-0627">Porphyrin biosynthesis</keyword>
<dbReference type="InterPro" id="IPR028281">
    <property type="entry name" value="Sirohaem_synthase_central"/>
</dbReference>
<dbReference type="AlphaFoldDB" id="A0ABD5ZUI2"/>
<dbReference type="GO" id="GO:0043115">
    <property type="term" value="F:precorrin-2 dehydrogenase activity"/>
    <property type="evidence" value="ECO:0007669"/>
    <property type="project" value="UniProtKB-EC"/>
</dbReference>
<comment type="catalytic activity">
    <reaction evidence="6">
        <text>precorrin-2 + NAD(+) = sirohydrochlorin + NADH + 2 H(+)</text>
        <dbReference type="Rhea" id="RHEA:15613"/>
        <dbReference type="ChEBI" id="CHEBI:15378"/>
        <dbReference type="ChEBI" id="CHEBI:57540"/>
        <dbReference type="ChEBI" id="CHEBI:57945"/>
        <dbReference type="ChEBI" id="CHEBI:58351"/>
        <dbReference type="ChEBI" id="CHEBI:58827"/>
        <dbReference type="EC" id="1.3.1.76"/>
    </reaction>
</comment>
<dbReference type="Gene3D" id="3.40.50.720">
    <property type="entry name" value="NAD(P)-binding Rossmann-like Domain"/>
    <property type="match status" value="1"/>
</dbReference>